<dbReference type="RefSeq" id="XP_009056039.1">
    <property type="nucleotide sequence ID" value="XM_009057791.1"/>
</dbReference>
<dbReference type="AlphaFoldDB" id="V4BWI2"/>
<gene>
    <name evidence="3" type="ORF">LOTGIDRAFT_232755</name>
</gene>
<keyword evidence="2" id="KW-0812">Transmembrane</keyword>
<feature type="compositionally biased region" description="Basic and acidic residues" evidence="1">
    <location>
        <begin position="88"/>
        <end position="112"/>
    </location>
</feature>
<sequence>MNEKRREKRARNKAGKREIGEKGEKKGEERGEKVRVKRGESEENCPRFLAYFLAFSPFPPFLAFFLRFSPFSSHFLASFLAGREIEKKGEKGEEKGKEKSEEKGEEKGEKDRKRARKKARKRARKKGRKKARKQGQDVYVVMDFKSSSEKINSAIATLKHELTLMRDQDLQLLKQLIHIHETIRKLSKTRGGTPRRPVSCSSRGLNLSNGYMNGRRPPLVRQQSEPYFCAETGYYRGVSTSSTDEYFDFPDDGLSSESEFDDSISSIKSLKHVERLRTRSVSLIATVPLNCDELSSNACYSDILEKNIKLWKLSQSLDKDSVFDDDTFIIAESDEDR</sequence>
<organism evidence="3 4">
    <name type="scientific">Lottia gigantea</name>
    <name type="common">Giant owl limpet</name>
    <dbReference type="NCBI Taxonomy" id="225164"/>
    <lineage>
        <taxon>Eukaryota</taxon>
        <taxon>Metazoa</taxon>
        <taxon>Spiralia</taxon>
        <taxon>Lophotrochozoa</taxon>
        <taxon>Mollusca</taxon>
        <taxon>Gastropoda</taxon>
        <taxon>Patellogastropoda</taxon>
        <taxon>Lottioidea</taxon>
        <taxon>Lottiidae</taxon>
        <taxon>Lottia</taxon>
    </lineage>
</organism>
<keyword evidence="2" id="KW-1133">Transmembrane helix</keyword>
<dbReference type="OrthoDB" id="9948935at2759"/>
<feature type="transmembrane region" description="Helical" evidence="2">
    <location>
        <begin position="48"/>
        <end position="68"/>
    </location>
</feature>
<feature type="compositionally biased region" description="Polar residues" evidence="1">
    <location>
        <begin position="199"/>
        <end position="211"/>
    </location>
</feature>
<dbReference type="EMBL" id="KB201931">
    <property type="protein sequence ID" value="ESO93344.1"/>
    <property type="molecule type" value="Genomic_DNA"/>
</dbReference>
<evidence type="ECO:0000313" key="4">
    <source>
        <dbReference type="Proteomes" id="UP000030746"/>
    </source>
</evidence>
<keyword evidence="4" id="KW-1185">Reference proteome</keyword>
<feature type="compositionally biased region" description="Basic residues" evidence="1">
    <location>
        <begin position="113"/>
        <end position="133"/>
    </location>
</feature>
<dbReference type="GeneID" id="20249037"/>
<feature type="region of interest" description="Disordered" evidence="1">
    <location>
        <begin position="1"/>
        <end position="41"/>
    </location>
</feature>
<proteinExistence type="predicted"/>
<dbReference type="Proteomes" id="UP000030746">
    <property type="component" value="Unassembled WGS sequence"/>
</dbReference>
<reference evidence="3 4" key="1">
    <citation type="journal article" date="2013" name="Nature">
        <title>Insights into bilaterian evolution from three spiralian genomes.</title>
        <authorList>
            <person name="Simakov O."/>
            <person name="Marletaz F."/>
            <person name="Cho S.J."/>
            <person name="Edsinger-Gonzales E."/>
            <person name="Havlak P."/>
            <person name="Hellsten U."/>
            <person name="Kuo D.H."/>
            <person name="Larsson T."/>
            <person name="Lv J."/>
            <person name="Arendt D."/>
            <person name="Savage R."/>
            <person name="Osoegawa K."/>
            <person name="de Jong P."/>
            <person name="Grimwood J."/>
            <person name="Chapman J.A."/>
            <person name="Shapiro H."/>
            <person name="Aerts A."/>
            <person name="Otillar R.P."/>
            <person name="Terry A.Y."/>
            <person name="Boore J.L."/>
            <person name="Grigoriev I.V."/>
            <person name="Lindberg D.R."/>
            <person name="Seaver E.C."/>
            <person name="Weisblat D.A."/>
            <person name="Putnam N.H."/>
            <person name="Rokhsar D.S."/>
        </authorList>
    </citation>
    <scope>NUCLEOTIDE SEQUENCE [LARGE SCALE GENOMIC DNA]</scope>
</reference>
<protein>
    <submittedName>
        <fullName evidence="3">Uncharacterized protein</fullName>
    </submittedName>
</protein>
<accession>V4BWI2</accession>
<evidence type="ECO:0000256" key="2">
    <source>
        <dbReference type="SAM" id="Phobius"/>
    </source>
</evidence>
<feature type="compositionally biased region" description="Basic and acidic residues" evidence="1">
    <location>
        <begin position="15"/>
        <end position="41"/>
    </location>
</feature>
<dbReference type="CTD" id="20249037"/>
<feature type="compositionally biased region" description="Basic residues" evidence="1">
    <location>
        <begin position="1"/>
        <end position="14"/>
    </location>
</feature>
<feature type="region of interest" description="Disordered" evidence="1">
    <location>
        <begin position="88"/>
        <end position="134"/>
    </location>
</feature>
<dbReference type="HOGENOM" id="CLU_824609_0_0_1"/>
<evidence type="ECO:0000313" key="3">
    <source>
        <dbReference type="EMBL" id="ESO93344.1"/>
    </source>
</evidence>
<feature type="region of interest" description="Disordered" evidence="1">
    <location>
        <begin position="187"/>
        <end position="216"/>
    </location>
</feature>
<name>V4BWI2_LOTGI</name>
<keyword evidence="2" id="KW-0472">Membrane</keyword>
<evidence type="ECO:0000256" key="1">
    <source>
        <dbReference type="SAM" id="MobiDB-lite"/>
    </source>
</evidence>
<dbReference type="KEGG" id="lgi:LOTGIDRAFT_232755"/>